<sequence length="207" mass="22679">MRGARGKGELSRRWGNEIRPTFEQGALAADVRTENTLFRSKDGYGKPGEGGSRNNPGDQDKRRQSLGGSSCRHQNQRSSIVRAWRGPCSQATERSEWAARARGPERERVANGTREEQHSWECSSGLAGLWVRRRDAAAVGNQRTGEGEPEHSSGRVSGSVSGGGCVSSSALAPARQACRGFSFLTWKERQAVPRIFAEPLILLFLKQ</sequence>
<feature type="compositionally biased region" description="Basic and acidic residues" evidence="1">
    <location>
        <begin position="1"/>
        <end position="16"/>
    </location>
</feature>
<feature type="compositionally biased region" description="Basic and acidic residues" evidence="1">
    <location>
        <begin position="93"/>
        <end position="117"/>
    </location>
</feature>
<evidence type="ECO:0000313" key="3">
    <source>
        <dbReference type="Proteomes" id="UP001176941"/>
    </source>
</evidence>
<feature type="region of interest" description="Disordered" evidence="1">
    <location>
        <begin position="1"/>
        <end position="117"/>
    </location>
</feature>
<name>A0ABN8YXZ4_RANTA</name>
<protein>
    <submittedName>
        <fullName evidence="2">Uncharacterized protein</fullName>
    </submittedName>
</protein>
<organism evidence="2 3">
    <name type="scientific">Rangifer tarandus platyrhynchus</name>
    <name type="common">Svalbard reindeer</name>
    <dbReference type="NCBI Taxonomy" id="3082113"/>
    <lineage>
        <taxon>Eukaryota</taxon>
        <taxon>Metazoa</taxon>
        <taxon>Chordata</taxon>
        <taxon>Craniata</taxon>
        <taxon>Vertebrata</taxon>
        <taxon>Euteleostomi</taxon>
        <taxon>Mammalia</taxon>
        <taxon>Eutheria</taxon>
        <taxon>Laurasiatheria</taxon>
        <taxon>Artiodactyla</taxon>
        <taxon>Ruminantia</taxon>
        <taxon>Pecora</taxon>
        <taxon>Cervidae</taxon>
        <taxon>Odocoileinae</taxon>
        <taxon>Rangifer</taxon>
    </lineage>
</organism>
<evidence type="ECO:0000313" key="2">
    <source>
        <dbReference type="EMBL" id="CAI9166465.1"/>
    </source>
</evidence>
<accession>A0ABN8YXZ4</accession>
<reference evidence="2" key="1">
    <citation type="submission" date="2023-04" db="EMBL/GenBank/DDBJ databases">
        <authorList>
            <consortium name="ELIXIR-Norway"/>
        </authorList>
    </citation>
    <scope>NUCLEOTIDE SEQUENCE [LARGE SCALE GENOMIC DNA]</scope>
</reference>
<dbReference type="Proteomes" id="UP001176941">
    <property type="component" value="Chromosome 25"/>
</dbReference>
<proteinExistence type="predicted"/>
<evidence type="ECO:0000256" key="1">
    <source>
        <dbReference type="SAM" id="MobiDB-lite"/>
    </source>
</evidence>
<keyword evidence="3" id="KW-1185">Reference proteome</keyword>
<feature type="compositionally biased region" description="Polar residues" evidence="1">
    <location>
        <begin position="66"/>
        <end position="79"/>
    </location>
</feature>
<feature type="region of interest" description="Disordered" evidence="1">
    <location>
        <begin position="140"/>
        <end position="160"/>
    </location>
</feature>
<gene>
    <name evidence="2" type="ORF">MRATA1EN1_LOCUS15427</name>
</gene>
<dbReference type="EMBL" id="OX459961">
    <property type="protein sequence ID" value="CAI9166465.1"/>
    <property type="molecule type" value="Genomic_DNA"/>
</dbReference>